<dbReference type="EMBL" id="UINC01015151">
    <property type="protein sequence ID" value="SVA64012.1"/>
    <property type="molecule type" value="Genomic_DNA"/>
</dbReference>
<name>A0A381XHJ7_9ZZZZ</name>
<reference evidence="2" key="1">
    <citation type="submission" date="2018-05" db="EMBL/GenBank/DDBJ databases">
        <authorList>
            <person name="Lanie J.A."/>
            <person name="Ng W.-L."/>
            <person name="Kazmierczak K.M."/>
            <person name="Andrzejewski T.M."/>
            <person name="Davidsen T.M."/>
            <person name="Wayne K.J."/>
            <person name="Tettelin H."/>
            <person name="Glass J.I."/>
            <person name="Rusch D."/>
            <person name="Podicherti R."/>
            <person name="Tsui H.-C.T."/>
            <person name="Winkler M.E."/>
        </authorList>
    </citation>
    <scope>NUCLEOTIDE SEQUENCE</scope>
</reference>
<evidence type="ECO:0000313" key="2">
    <source>
        <dbReference type="EMBL" id="SVA64012.1"/>
    </source>
</evidence>
<sequence>MHHITSARATGTDETIGVGSLSR</sequence>
<evidence type="ECO:0000256" key="1">
    <source>
        <dbReference type="SAM" id="MobiDB-lite"/>
    </source>
</evidence>
<dbReference type="AlphaFoldDB" id="A0A381XHJ7"/>
<gene>
    <name evidence="2" type="ORF">METZ01_LOCUS116866</name>
</gene>
<proteinExistence type="predicted"/>
<protein>
    <submittedName>
        <fullName evidence="2">Uncharacterized protein</fullName>
    </submittedName>
</protein>
<feature type="region of interest" description="Disordered" evidence="1">
    <location>
        <begin position="1"/>
        <end position="23"/>
    </location>
</feature>
<accession>A0A381XHJ7</accession>
<organism evidence="2">
    <name type="scientific">marine metagenome</name>
    <dbReference type="NCBI Taxonomy" id="408172"/>
    <lineage>
        <taxon>unclassified sequences</taxon>
        <taxon>metagenomes</taxon>
        <taxon>ecological metagenomes</taxon>
    </lineage>
</organism>